<dbReference type="Pfam" id="PF02604">
    <property type="entry name" value="PhdYeFM_antitox"/>
    <property type="match status" value="1"/>
</dbReference>
<dbReference type="Proteomes" id="UP000307380">
    <property type="component" value="Unassembled WGS sequence"/>
</dbReference>
<evidence type="ECO:0000256" key="2">
    <source>
        <dbReference type="RuleBase" id="RU362080"/>
    </source>
</evidence>
<dbReference type="OrthoDB" id="4952586at2"/>
<keyword evidence="4" id="KW-1185">Reference proteome</keyword>
<name>A0A4S4FTA2_9MICO</name>
<dbReference type="NCBIfam" id="TIGR01552">
    <property type="entry name" value="phd_fam"/>
    <property type="match status" value="1"/>
</dbReference>
<dbReference type="AlphaFoldDB" id="A0A4S4FTA2"/>
<dbReference type="Gene3D" id="3.40.1620.10">
    <property type="entry name" value="YefM-like domain"/>
    <property type="match status" value="1"/>
</dbReference>
<evidence type="ECO:0000256" key="1">
    <source>
        <dbReference type="ARBA" id="ARBA00009981"/>
    </source>
</evidence>
<dbReference type="PANTHER" id="PTHR33713">
    <property type="entry name" value="ANTITOXIN YAFN-RELATED"/>
    <property type="match status" value="1"/>
</dbReference>
<organism evidence="3 4">
    <name type="scientific">Orlajensenia flava</name>
    <dbReference type="NCBI Taxonomy" id="2565934"/>
    <lineage>
        <taxon>Bacteria</taxon>
        <taxon>Bacillati</taxon>
        <taxon>Actinomycetota</taxon>
        <taxon>Actinomycetes</taxon>
        <taxon>Micrococcales</taxon>
        <taxon>Microbacteriaceae</taxon>
        <taxon>Orlajensenia</taxon>
    </lineage>
</organism>
<protein>
    <recommendedName>
        <fullName evidence="2">Antitoxin</fullName>
    </recommendedName>
</protein>
<dbReference type="SUPFAM" id="SSF143120">
    <property type="entry name" value="YefM-like"/>
    <property type="match status" value="1"/>
</dbReference>
<comment type="function">
    <text evidence="2">Antitoxin component of a type II toxin-antitoxin (TA) system.</text>
</comment>
<comment type="caution">
    <text evidence="3">The sequence shown here is derived from an EMBL/GenBank/DDBJ whole genome shotgun (WGS) entry which is preliminary data.</text>
</comment>
<proteinExistence type="inferred from homology"/>
<dbReference type="PANTHER" id="PTHR33713:SF10">
    <property type="entry name" value="ANTITOXIN YAFN"/>
    <property type="match status" value="1"/>
</dbReference>
<comment type="similarity">
    <text evidence="1 2">Belongs to the phD/YefM antitoxin family.</text>
</comment>
<gene>
    <name evidence="3" type="ORF">E6C70_11175</name>
</gene>
<dbReference type="EMBL" id="SSSN01000007">
    <property type="protein sequence ID" value="THG33979.1"/>
    <property type="molecule type" value="Genomic_DNA"/>
</dbReference>
<dbReference type="InterPro" id="IPR036165">
    <property type="entry name" value="YefM-like_sf"/>
</dbReference>
<dbReference type="InterPro" id="IPR051405">
    <property type="entry name" value="phD/YefM_antitoxin"/>
</dbReference>
<dbReference type="InterPro" id="IPR006442">
    <property type="entry name" value="Antitoxin_Phd/YefM"/>
</dbReference>
<dbReference type="RefSeq" id="WP_136424617.1">
    <property type="nucleotide sequence ID" value="NZ_SSSN01000007.1"/>
</dbReference>
<sequence length="82" mass="9143">MSIVSVADARNHLSDVIDRSKNEAVFIERRGQRAAVVVSPEQYERMLEALEDADDVVAFDEAMAEEGPNVPWAQVKADLGWK</sequence>
<evidence type="ECO:0000313" key="4">
    <source>
        <dbReference type="Proteomes" id="UP000307380"/>
    </source>
</evidence>
<accession>A0A4S4FTA2</accession>
<evidence type="ECO:0000313" key="3">
    <source>
        <dbReference type="EMBL" id="THG33979.1"/>
    </source>
</evidence>
<reference evidence="3 4" key="1">
    <citation type="submission" date="2019-04" db="EMBL/GenBank/DDBJ databases">
        <authorList>
            <person name="Jiang L."/>
        </authorList>
    </citation>
    <scope>NUCLEOTIDE SEQUENCE [LARGE SCALE GENOMIC DNA]</scope>
    <source>
        <strain evidence="3 4">YIM 131861</strain>
    </source>
</reference>